<evidence type="ECO:0000259" key="4">
    <source>
        <dbReference type="Pfam" id="PF00005"/>
    </source>
</evidence>
<dbReference type="Gene3D" id="3.40.50.300">
    <property type="entry name" value="P-loop containing nucleotide triphosphate hydrolases"/>
    <property type="match status" value="1"/>
</dbReference>
<gene>
    <name evidence="5" type="ORF">S06H3_59173</name>
</gene>
<feature type="domain" description="ABC transporter" evidence="4">
    <location>
        <begin position="12"/>
        <end position="61"/>
    </location>
</feature>
<dbReference type="InterPro" id="IPR003439">
    <property type="entry name" value="ABC_transporter-like_ATP-bd"/>
</dbReference>
<keyword evidence="1" id="KW-0813">Transport</keyword>
<dbReference type="SUPFAM" id="SSF52540">
    <property type="entry name" value="P-loop containing nucleoside triphosphate hydrolases"/>
    <property type="match status" value="1"/>
</dbReference>
<dbReference type="GO" id="GO:0005524">
    <property type="term" value="F:ATP binding"/>
    <property type="evidence" value="ECO:0007669"/>
    <property type="project" value="UniProtKB-KW"/>
</dbReference>
<dbReference type="GO" id="GO:0015188">
    <property type="term" value="F:L-isoleucine transmembrane transporter activity"/>
    <property type="evidence" value="ECO:0007669"/>
    <property type="project" value="TreeGrafter"/>
</dbReference>
<dbReference type="InterPro" id="IPR027417">
    <property type="entry name" value="P-loop_NTPase"/>
</dbReference>
<dbReference type="GO" id="GO:0005304">
    <property type="term" value="F:L-valine transmembrane transporter activity"/>
    <property type="evidence" value="ECO:0007669"/>
    <property type="project" value="TreeGrafter"/>
</dbReference>
<evidence type="ECO:0000256" key="3">
    <source>
        <dbReference type="ARBA" id="ARBA00022840"/>
    </source>
</evidence>
<evidence type="ECO:0000256" key="1">
    <source>
        <dbReference type="ARBA" id="ARBA00022448"/>
    </source>
</evidence>
<evidence type="ECO:0000256" key="2">
    <source>
        <dbReference type="ARBA" id="ARBA00022741"/>
    </source>
</evidence>
<dbReference type="GO" id="GO:1903806">
    <property type="term" value="P:L-isoleucine import across plasma membrane"/>
    <property type="evidence" value="ECO:0007669"/>
    <property type="project" value="TreeGrafter"/>
</dbReference>
<keyword evidence="3" id="KW-0067">ATP-binding</keyword>
<comment type="caution">
    <text evidence="5">The sequence shown here is derived from an EMBL/GenBank/DDBJ whole genome shotgun (WGS) entry which is preliminary data.</text>
</comment>
<proteinExistence type="predicted"/>
<dbReference type="GO" id="GO:0005886">
    <property type="term" value="C:plasma membrane"/>
    <property type="evidence" value="ECO:0007669"/>
    <property type="project" value="TreeGrafter"/>
</dbReference>
<reference evidence="5" key="1">
    <citation type="journal article" date="2014" name="Front. Microbiol.">
        <title>High frequency of phylogenetically diverse reductive dehalogenase-homologous genes in deep subseafloor sedimentary metagenomes.</title>
        <authorList>
            <person name="Kawai M."/>
            <person name="Futagami T."/>
            <person name="Toyoda A."/>
            <person name="Takaki Y."/>
            <person name="Nishi S."/>
            <person name="Hori S."/>
            <person name="Arai W."/>
            <person name="Tsubouchi T."/>
            <person name="Morono Y."/>
            <person name="Uchiyama I."/>
            <person name="Ito T."/>
            <person name="Fujiyama A."/>
            <person name="Inagaki F."/>
            <person name="Takami H."/>
        </authorList>
    </citation>
    <scope>NUCLEOTIDE SEQUENCE</scope>
    <source>
        <strain evidence="5">Expedition CK06-06</strain>
    </source>
</reference>
<dbReference type="EMBL" id="BARV01038403">
    <property type="protein sequence ID" value="GAI47605.1"/>
    <property type="molecule type" value="Genomic_DNA"/>
</dbReference>
<dbReference type="PANTHER" id="PTHR45772">
    <property type="entry name" value="CONSERVED COMPONENT OF ABC TRANSPORTER FOR NATURAL AMINO ACIDS-RELATED"/>
    <property type="match status" value="1"/>
</dbReference>
<protein>
    <recommendedName>
        <fullName evidence="4">ABC transporter domain-containing protein</fullName>
    </recommendedName>
</protein>
<dbReference type="GO" id="GO:0042941">
    <property type="term" value="P:D-alanine transmembrane transport"/>
    <property type="evidence" value="ECO:0007669"/>
    <property type="project" value="TreeGrafter"/>
</dbReference>
<evidence type="ECO:0000313" key="5">
    <source>
        <dbReference type="EMBL" id="GAI47605.1"/>
    </source>
</evidence>
<name>X1Q996_9ZZZZ</name>
<dbReference type="Pfam" id="PF00005">
    <property type="entry name" value="ABC_tran"/>
    <property type="match status" value="1"/>
</dbReference>
<dbReference type="PANTHER" id="PTHR45772:SF7">
    <property type="entry name" value="AMINO ACID ABC TRANSPORTER ATP-BINDING PROTEIN"/>
    <property type="match status" value="1"/>
</dbReference>
<sequence length="72" mass="7606">MTKYFGGLAAVSNVDFHVDQGEIVGLIGPNGAGKTTLFNLISAALVPKPGVIRFKGEKITGLKPYKICRMGV</sequence>
<keyword evidence="2" id="KW-0547">Nucleotide-binding</keyword>
<organism evidence="5">
    <name type="scientific">marine sediment metagenome</name>
    <dbReference type="NCBI Taxonomy" id="412755"/>
    <lineage>
        <taxon>unclassified sequences</taxon>
        <taxon>metagenomes</taxon>
        <taxon>ecological metagenomes</taxon>
    </lineage>
</organism>
<feature type="non-terminal residue" evidence="5">
    <location>
        <position position="72"/>
    </location>
</feature>
<accession>X1Q996</accession>
<dbReference type="GO" id="GO:0015808">
    <property type="term" value="P:L-alanine transport"/>
    <property type="evidence" value="ECO:0007669"/>
    <property type="project" value="TreeGrafter"/>
</dbReference>
<dbReference type="GO" id="GO:1903805">
    <property type="term" value="P:L-valine import across plasma membrane"/>
    <property type="evidence" value="ECO:0007669"/>
    <property type="project" value="TreeGrafter"/>
</dbReference>
<dbReference type="GO" id="GO:0016887">
    <property type="term" value="F:ATP hydrolysis activity"/>
    <property type="evidence" value="ECO:0007669"/>
    <property type="project" value="InterPro"/>
</dbReference>
<dbReference type="AlphaFoldDB" id="X1Q996"/>
<dbReference type="GO" id="GO:0015192">
    <property type="term" value="F:L-phenylalanine transmembrane transporter activity"/>
    <property type="evidence" value="ECO:0007669"/>
    <property type="project" value="TreeGrafter"/>
</dbReference>
<dbReference type="InterPro" id="IPR051120">
    <property type="entry name" value="ABC_AA/LPS_Transport"/>
</dbReference>